<keyword evidence="5" id="KW-1133">Transmembrane helix</keyword>
<sequence>MIRTRLTAKVLIAIALTLTVGFLCLGVLSLYLSYSSMIDLQRASARQEAASTIRELTELKMRGDFQVFNKYVDEVVKRGGALKIQMFKPDGSEYGGNDSSDLIRKAVAAGVQQEENTTVDGKSALRLAIPLANEARCNACHAPGPKFLGGLQLTSSLEEGVAKAKKLAYVLTGVGVFFFFLIIGVLYLLISILVVRPIRELSAQVEDIARGEGDLTRVLPVRSEDEIGRLGGEVNHLTQKIREIIASLYQQACQLGGATCELNSSTERISKEMHQQMEHAETVATAAEEMSSTIQNVAENTSQAVELAATVDSAASTGLDVVQQTWQSMNSVAESVEATLAGIGELERSSASIGEMLSLIEDIADQTNLLALNAAIEAARAGEAGRGFAVVADEVRSLAEKTTKSTKEIDQIVGKIQQESVRAATSIRKESVLVQSALQQAEEARRQLEEIKNCASGSRMMSELIATAAGEQTTVTAEISGKIHHVSNAAHGTNQMMKVNLDTFAKFSDIVEDIYGTVGRFTVGNYHDQVKGYARELRDGVLAAIAEAVRSGALSESDLFDRSYQPYSQKTDPPKFTTRYDSFFDRVISPLQEAVLNRDDKLLYAICFDDKAYVPCHNLRFCKPLTGNSEVDKVNNRTKRIFSDNTGMRCAKNTDGFLLQTYRRDTGEILNDLSLPLYLNGRHWGGVRFGYKAPCSL</sequence>
<evidence type="ECO:0000256" key="3">
    <source>
        <dbReference type="PROSITE-ProRule" id="PRU00284"/>
    </source>
</evidence>
<evidence type="ECO:0000256" key="2">
    <source>
        <dbReference type="ARBA" id="ARBA00029447"/>
    </source>
</evidence>
<gene>
    <name evidence="8" type="ORF">GEAMG1_2463</name>
</gene>
<dbReference type="SUPFAM" id="SSF58104">
    <property type="entry name" value="Methyl-accepting chemotaxis protein (MCP) signaling domain"/>
    <property type="match status" value="1"/>
</dbReference>
<evidence type="ECO:0000313" key="8">
    <source>
        <dbReference type="EMBL" id="CAH2032299.1"/>
    </source>
</evidence>
<evidence type="ECO:0000256" key="4">
    <source>
        <dbReference type="SAM" id="Coils"/>
    </source>
</evidence>
<evidence type="ECO:0000256" key="5">
    <source>
        <dbReference type="SAM" id="Phobius"/>
    </source>
</evidence>
<dbReference type="PROSITE" id="PS50885">
    <property type="entry name" value="HAMP"/>
    <property type="match status" value="1"/>
</dbReference>
<name>A0ABM9DC50_9BACT</name>
<evidence type="ECO:0000313" key="9">
    <source>
        <dbReference type="Proteomes" id="UP001295463"/>
    </source>
</evidence>
<dbReference type="Pfam" id="PF00672">
    <property type="entry name" value="HAMP"/>
    <property type="match status" value="1"/>
</dbReference>
<evidence type="ECO:0000259" key="7">
    <source>
        <dbReference type="PROSITE" id="PS50885"/>
    </source>
</evidence>
<keyword evidence="5" id="KW-0812">Transmembrane</keyword>
<dbReference type="Pfam" id="PF21563">
    <property type="entry name" value="Mcp40H-20_sensor"/>
    <property type="match status" value="1"/>
</dbReference>
<dbReference type="InterPro" id="IPR004089">
    <property type="entry name" value="MCPsignal_dom"/>
</dbReference>
<feature type="domain" description="HAMP" evidence="7">
    <location>
        <begin position="192"/>
        <end position="246"/>
    </location>
</feature>
<dbReference type="CDD" id="cd06225">
    <property type="entry name" value="HAMP"/>
    <property type="match status" value="1"/>
</dbReference>
<feature type="transmembrane region" description="Helical" evidence="5">
    <location>
        <begin position="6"/>
        <end position="32"/>
    </location>
</feature>
<feature type="coiled-coil region" evidence="4">
    <location>
        <begin position="427"/>
        <end position="458"/>
    </location>
</feature>
<feature type="transmembrane region" description="Helical" evidence="5">
    <location>
        <begin position="167"/>
        <end position="190"/>
    </location>
</feature>
<dbReference type="SMART" id="SM00283">
    <property type="entry name" value="MA"/>
    <property type="match status" value="1"/>
</dbReference>
<dbReference type="SMART" id="SM00304">
    <property type="entry name" value="HAMP"/>
    <property type="match status" value="2"/>
</dbReference>
<keyword evidence="9" id="KW-1185">Reference proteome</keyword>
<dbReference type="Proteomes" id="UP001295463">
    <property type="component" value="Chromosome"/>
</dbReference>
<proteinExistence type="inferred from homology"/>
<dbReference type="InterPro" id="IPR048904">
    <property type="entry name" value="Mcp40H-20-like_sensor"/>
</dbReference>
<dbReference type="Pfam" id="PF00015">
    <property type="entry name" value="MCPsignal"/>
    <property type="match status" value="1"/>
</dbReference>
<dbReference type="PROSITE" id="PS50111">
    <property type="entry name" value="CHEMOTAXIS_TRANSDUC_2"/>
    <property type="match status" value="1"/>
</dbReference>
<evidence type="ECO:0000259" key="6">
    <source>
        <dbReference type="PROSITE" id="PS50111"/>
    </source>
</evidence>
<keyword evidence="1 3" id="KW-0807">Transducer</keyword>
<evidence type="ECO:0000256" key="1">
    <source>
        <dbReference type="ARBA" id="ARBA00023224"/>
    </source>
</evidence>
<dbReference type="CDD" id="cd11386">
    <property type="entry name" value="MCP_signal"/>
    <property type="match status" value="1"/>
</dbReference>
<accession>A0ABM9DC50</accession>
<dbReference type="Gene3D" id="3.30.450.290">
    <property type="match status" value="1"/>
</dbReference>
<dbReference type="InterPro" id="IPR003660">
    <property type="entry name" value="HAMP_dom"/>
</dbReference>
<dbReference type="PANTHER" id="PTHR32089">
    <property type="entry name" value="METHYL-ACCEPTING CHEMOTAXIS PROTEIN MCPB"/>
    <property type="match status" value="1"/>
</dbReference>
<dbReference type="PANTHER" id="PTHR32089:SF112">
    <property type="entry name" value="LYSOZYME-LIKE PROTEIN-RELATED"/>
    <property type="match status" value="1"/>
</dbReference>
<keyword evidence="5" id="KW-0472">Membrane</keyword>
<dbReference type="EMBL" id="OW150024">
    <property type="protein sequence ID" value="CAH2032299.1"/>
    <property type="molecule type" value="Genomic_DNA"/>
</dbReference>
<keyword evidence="4" id="KW-0175">Coiled coil</keyword>
<dbReference type="Gene3D" id="1.10.287.950">
    <property type="entry name" value="Methyl-accepting chemotaxis protein"/>
    <property type="match status" value="1"/>
</dbReference>
<reference evidence="8 9" key="1">
    <citation type="submission" date="2022-03" db="EMBL/GenBank/DDBJ databases">
        <authorList>
            <person name="Koch H."/>
        </authorList>
    </citation>
    <scope>NUCLEOTIDE SEQUENCE [LARGE SCALE GENOMIC DNA]</scope>
    <source>
        <strain evidence="8 9">G1</strain>
    </source>
</reference>
<dbReference type="RefSeq" id="WP_305733060.1">
    <property type="nucleotide sequence ID" value="NZ_OW150024.1"/>
</dbReference>
<organism evidence="8 9">
    <name type="scientific">Trichlorobacter ammonificans</name>
    <dbReference type="NCBI Taxonomy" id="2916410"/>
    <lineage>
        <taxon>Bacteria</taxon>
        <taxon>Pseudomonadati</taxon>
        <taxon>Thermodesulfobacteriota</taxon>
        <taxon>Desulfuromonadia</taxon>
        <taxon>Geobacterales</taxon>
        <taxon>Geobacteraceae</taxon>
        <taxon>Trichlorobacter</taxon>
    </lineage>
</organism>
<feature type="domain" description="Methyl-accepting transducer" evidence="6">
    <location>
        <begin position="251"/>
        <end position="487"/>
    </location>
</feature>
<comment type="similarity">
    <text evidence="2">Belongs to the methyl-accepting chemotaxis (MCP) protein family.</text>
</comment>
<protein>
    <submittedName>
        <fullName evidence="8">Methyl-accepting chemotaxis sensory transducer</fullName>
    </submittedName>
</protein>